<dbReference type="InterPro" id="IPR001123">
    <property type="entry name" value="LeuE-type"/>
</dbReference>
<evidence type="ECO:0000256" key="3">
    <source>
        <dbReference type="ARBA" id="ARBA00022692"/>
    </source>
</evidence>
<dbReference type="PANTHER" id="PTHR30086">
    <property type="entry name" value="ARGININE EXPORTER PROTEIN ARGO"/>
    <property type="match status" value="1"/>
</dbReference>
<gene>
    <name evidence="7" type="ORF">BXY45_105155</name>
</gene>
<evidence type="ECO:0000256" key="5">
    <source>
        <dbReference type="ARBA" id="ARBA00023136"/>
    </source>
</evidence>
<evidence type="ECO:0000313" key="7">
    <source>
        <dbReference type="EMBL" id="PWJ54946.1"/>
    </source>
</evidence>
<name>A0A316AAT2_9ACTN</name>
<feature type="transmembrane region" description="Helical" evidence="6">
    <location>
        <begin position="149"/>
        <end position="174"/>
    </location>
</feature>
<keyword evidence="3 6" id="KW-0812">Transmembrane</keyword>
<comment type="caution">
    <text evidence="7">The sequence shown here is derived from an EMBL/GenBank/DDBJ whole genome shotgun (WGS) entry which is preliminary data.</text>
</comment>
<dbReference type="GO" id="GO:0015171">
    <property type="term" value="F:amino acid transmembrane transporter activity"/>
    <property type="evidence" value="ECO:0007669"/>
    <property type="project" value="TreeGrafter"/>
</dbReference>
<evidence type="ECO:0000313" key="8">
    <source>
        <dbReference type="Proteomes" id="UP000245469"/>
    </source>
</evidence>
<dbReference type="AlphaFoldDB" id="A0A316AAT2"/>
<dbReference type="Pfam" id="PF01810">
    <property type="entry name" value="LysE"/>
    <property type="match status" value="1"/>
</dbReference>
<feature type="transmembrane region" description="Helical" evidence="6">
    <location>
        <begin position="35"/>
        <end position="57"/>
    </location>
</feature>
<feature type="transmembrane region" description="Helical" evidence="6">
    <location>
        <begin position="108"/>
        <end position="129"/>
    </location>
</feature>
<reference evidence="7 8" key="1">
    <citation type="submission" date="2018-03" db="EMBL/GenBank/DDBJ databases">
        <title>Genomic Encyclopedia of Archaeal and Bacterial Type Strains, Phase II (KMG-II): from individual species to whole genera.</title>
        <authorList>
            <person name="Goeker M."/>
        </authorList>
    </citation>
    <scope>NUCLEOTIDE SEQUENCE [LARGE SCALE GENOMIC DNA]</scope>
    <source>
        <strain evidence="7 8">DSM 44889</strain>
    </source>
</reference>
<evidence type="ECO:0000256" key="2">
    <source>
        <dbReference type="ARBA" id="ARBA00022475"/>
    </source>
</evidence>
<dbReference type="PIRSF" id="PIRSF006324">
    <property type="entry name" value="LeuE"/>
    <property type="match status" value="1"/>
</dbReference>
<evidence type="ECO:0000256" key="1">
    <source>
        <dbReference type="ARBA" id="ARBA00004651"/>
    </source>
</evidence>
<dbReference type="Proteomes" id="UP000245469">
    <property type="component" value="Unassembled WGS sequence"/>
</dbReference>
<dbReference type="EMBL" id="QGDQ01000005">
    <property type="protein sequence ID" value="PWJ54946.1"/>
    <property type="molecule type" value="Genomic_DNA"/>
</dbReference>
<sequence>MALVALGVVLSPGPNMVFLLSRTLTQGRRAGMWGLLGVALGFAAYLVATVAGLAGLFRAVPLTFEVVKAAGAAYLGWLAYKALRSGGGLAALPQGTTIDQRRDSAVRLVTTGLVTNLLNPKIALMYAALLPQFVRADAGAASAQLLQLGAVQIAVALTVNGLIVVTAARVAVVLQRRPRLLLTQRLTAAGLLTFFAVKTLLTSAPRASA</sequence>
<organism evidence="7 8">
    <name type="scientific">Quadrisphaera granulorum</name>
    <dbReference type="NCBI Taxonomy" id="317664"/>
    <lineage>
        <taxon>Bacteria</taxon>
        <taxon>Bacillati</taxon>
        <taxon>Actinomycetota</taxon>
        <taxon>Actinomycetes</taxon>
        <taxon>Kineosporiales</taxon>
        <taxon>Kineosporiaceae</taxon>
        <taxon>Quadrisphaera</taxon>
    </lineage>
</organism>
<keyword evidence="8" id="KW-1185">Reference proteome</keyword>
<accession>A0A316AAT2</accession>
<proteinExistence type="predicted"/>
<evidence type="ECO:0000256" key="4">
    <source>
        <dbReference type="ARBA" id="ARBA00022989"/>
    </source>
</evidence>
<keyword evidence="2" id="KW-1003">Cell membrane</keyword>
<protein>
    <submittedName>
        <fullName evidence="7">Threonine/homoserine/homoserine lactone efflux protein</fullName>
    </submittedName>
</protein>
<comment type="subcellular location">
    <subcellularLocation>
        <location evidence="1">Cell membrane</location>
        <topology evidence="1">Multi-pass membrane protein</topology>
    </subcellularLocation>
</comment>
<dbReference type="GO" id="GO:0005886">
    <property type="term" value="C:plasma membrane"/>
    <property type="evidence" value="ECO:0007669"/>
    <property type="project" value="UniProtKB-SubCell"/>
</dbReference>
<dbReference type="PANTHER" id="PTHR30086:SF20">
    <property type="entry name" value="ARGININE EXPORTER PROTEIN ARGO-RELATED"/>
    <property type="match status" value="1"/>
</dbReference>
<evidence type="ECO:0000256" key="6">
    <source>
        <dbReference type="SAM" id="Phobius"/>
    </source>
</evidence>
<keyword evidence="4 6" id="KW-1133">Transmembrane helix</keyword>
<keyword evidence="5 6" id="KW-0472">Membrane</keyword>